<gene>
    <name evidence="1" type="ordered locus">Pcar_0858</name>
</gene>
<sequence length="102" mass="11429">MVNRFGTTSDMIIQEIDDNGITRLVAIDSKGLYLTTRDRVDKVLADVNRYGVNREEFYQQMQGLGLKPHEVFSANKHLIKSIPVREAAGKAVNPLKASKRGL</sequence>
<dbReference type="RefSeq" id="WP_011340573.1">
    <property type="nucleotide sequence ID" value="NC_007498.2"/>
</dbReference>
<accession>Q3A694</accession>
<evidence type="ECO:0000313" key="2">
    <source>
        <dbReference type="Proteomes" id="UP000002534"/>
    </source>
</evidence>
<protein>
    <submittedName>
        <fullName evidence="1">Uncharacterized protein</fullName>
    </submittedName>
</protein>
<name>Q3A694_SYNC1</name>
<proteinExistence type="predicted"/>
<dbReference type="AlphaFoldDB" id="Q3A694"/>
<dbReference type="KEGG" id="pca:Pcar_0858"/>
<reference evidence="1 2" key="2">
    <citation type="journal article" date="2012" name="BMC Genomics">
        <title>The genome of Pelobacter carbinolicus reveals surprising metabolic capabilities and physiological features.</title>
        <authorList>
            <person name="Aklujkar M."/>
            <person name="Haveman S.A."/>
            <person name="Didonato R.Jr."/>
            <person name="Chertkov O."/>
            <person name="Han C.S."/>
            <person name="Land M.L."/>
            <person name="Brown P."/>
            <person name="Lovley D.R."/>
        </authorList>
    </citation>
    <scope>NUCLEOTIDE SEQUENCE [LARGE SCALE GENOMIC DNA]</scope>
    <source>
        <strain evidence="2">DSM 2380 / NBRC 103641 / GraBd1</strain>
    </source>
</reference>
<evidence type="ECO:0000313" key="1">
    <source>
        <dbReference type="EMBL" id="ABA88113.1"/>
    </source>
</evidence>
<reference evidence="2" key="1">
    <citation type="submission" date="2005-10" db="EMBL/GenBank/DDBJ databases">
        <title>Complete sequence of Pelobacter carbinolicus DSM 2380.</title>
        <authorList>
            <person name="Copeland A."/>
            <person name="Lucas S."/>
            <person name="Lapidus A."/>
            <person name="Barry K."/>
            <person name="Detter J.C."/>
            <person name="Glavina T."/>
            <person name="Hammon N."/>
            <person name="Israni S."/>
            <person name="Pitluck S."/>
            <person name="Chertkov O."/>
            <person name="Schmutz J."/>
            <person name="Larimer F."/>
            <person name="Land M."/>
            <person name="Kyrpides N."/>
            <person name="Ivanova N."/>
            <person name="Richardson P."/>
        </authorList>
    </citation>
    <scope>NUCLEOTIDE SEQUENCE [LARGE SCALE GENOMIC DNA]</scope>
    <source>
        <strain evidence="2">DSM 2380 / NBRC 103641 / GraBd1</strain>
    </source>
</reference>
<dbReference type="EMBL" id="CP000142">
    <property type="protein sequence ID" value="ABA88113.1"/>
    <property type="molecule type" value="Genomic_DNA"/>
</dbReference>
<keyword evidence="2" id="KW-1185">Reference proteome</keyword>
<dbReference type="OrthoDB" id="5459994at2"/>
<dbReference type="Proteomes" id="UP000002534">
    <property type="component" value="Chromosome"/>
</dbReference>
<dbReference type="HOGENOM" id="CLU_2271941_0_0_7"/>
<dbReference type="STRING" id="338963.Pcar_0858"/>
<organism evidence="1 2">
    <name type="scientific">Syntrophotalea carbinolica (strain DSM 2380 / NBRC 103641 / GraBd1)</name>
    <name type="common">Pelobacter carbinolicus</name>
    <dbReference type="NCBI Taxonomy" id="338963"/>
    <lineage>
        <taxon>Bacteria</taxon>
        <taxon>Pseudomonadati</taxon>
        <taxon>Thermodesulfobacteriota</taxon>
        <taxon>Desulfuromonadia</taxon>
        <taxon>Desulfuromonadales</taxon>
        <taxon>Syntrophotaleaceae</taxon>
        <taxon>Syntrophotalea</taxon>
    </lineage>
</organism>